<protein>
    <submittedName>
        <fullName evidence="2">Prohead core protein protease</fullName>
    </submittedName>
</protein>
<dbReference type="AlphaFoldDB" id="A0A1H6SGY1"/>
<organism evidence="2 3">
    <name type="scientific">Deinococcus reticulitermitis</name>
    <dbReference type="NCBI Taxonomy" id="856736"/>
    <lineage>
        <taxon>Bacteria</taxon>
        <taxon>Thermotogati</taxon>
        <taxon>Deinococcota</taxon>
        <taxon>Deinococci</taxon>
        <taxon>Deinococcales</taxon>
        <taxon>Deinococcaceae</taxon>
        <taxon>Deinococcus</taxon>
    </lineage>
</organism>
<gene>
    <name evidence="2" type="ORF">SAMN04488058_101302</name>
</gene>
<evidence type="ECO:0000256" key="1">
    <source>
        <dbReference type="SAM" id="MobiDB-lite"/>
    </source>
</evidence>
<dbReference type="GO" id="GO:0008233">
    <property type="term" value="F:peptidase activity"/>
    <property type="evidence" value="ECO:0007669"/>
    <property type="project" value="UniProtKB-KW"/>
</dbReference>
<dbReference type="OrthoDB" id="57091at2"/>
<feature type="compositionally biased region" description="Basic and acidic residues" evidence="1">
    <location>
        <begin position="22"/>
        <end position="37"/>
    </location>
</feature>
<dbReference type="RefSeq" id="WP_092262746.1">
    <property type="nucleotide sequence ID" value="NZ_FNZA01000001.1"/>
</dbReference>
<dbReference type="InterPro" id="IPR005082">
    <property type="entry name" value="Peptidase_U9_T4_prohead"/>
</dbReference>
<feature type="compositionally biased region" description="Pro residues" evidence="1">
    <location>
        <begin position="280"/>
        <end position="301"/>
    </location>
</feature>
<sequence>MPEHLNRSPCLARLNPTRLRESATAEHGLRLTERLGPDRGNAALREEKRGSETVTLVDVTVATAGKVNRNRRYYSREVWQGAVDAAQDDLAAGKFWGLLEHPEDSWDRWDPLKGRLEAIWVIYERLWLDGDLVKATGVLIDEHAAGQTMRALLKKKVAVGISSNGTGSAHYLPAKEIPGLDPLDPDELIAVIQPDFRLLTIDAVSDPSDVSGTARQKETHRPKEGTMHPKLKALLEKFPGLTLEQIKAQHQGEYSATMIAIAEEVAPGPSAPPTTATSPTTPPAPANPGPSAPPAPAPQPAPTTDAESTLERNVLALNARLEASERAAFSERRTNIAITALEAAQLPRAPKVGELDLDARFREQLISAAVTAQSDDEARSLTDQMITERRHLMGAAAQRPGQRPQESAAQRAGGVSLPVGNNSAPSRQLEGHNPVASARGFLGLK</sequence>
<dbReference type="Pfam" id="PF03420">
    <property type="entry name" value="Peptidase_S77"/>
    <property type="match status" value="1"/>
</dbReference>
<proteinExistence type="predicted"/>
<accession>A0A1H6SGY1</accession>
<reference evidence="3" key="1">
    <citation type="submission" date="2016-10" db="EMBL/GenBank/DDBJ databases">
        <authorList>
            <person name="Varghese N."/>
            <person name="Submissions S."/>
        </authorList>
    </citation>
    <scope>NUCLEOTIDE SEQUENCE [LARGE SCALE GENOMIC DNA]</scope>
    <source>
        <strain evidence="3">CGMCC 1.10218</strain>
    </source>
</reference>
<dbReference type="GO" id="GO:0006508">
    <property type="term" value="P:proteolysis"/>
    <property type="evidence" value="ECO:0007669"/>
    <property type="project" value="UniProtKB-KW"/>
</dbReference>
<feature type="region of interest" description="Disordered" evidence="1">
    <location>
        <begin position="207"/>
        <end position="228"/>
    </location>
</feature>
<feature type="compositionally biased region" description="Basic and acidic residues" evidence="1">
    <location>
        <begin position="215"/>
        <end position="227"/>
    </location>
</feature>
<name>A0A1H6SGY1_9DEIO</name>
<keyword evidence="2" id="KW-0378">Hydrolase</keyword>
<dbReference type="STRING" id="856736.SAMN04488058_101302"/>
<feature type="region of interest" description="Disordered" evidence="1">
    <location>
        <begin position="395"/>
        <end position="445"/>
    </location>
</feature>
<feature type="region of interest" description="Disordered" evidence="1">
    <location>
        <begin position="266"/>
        <end position="307"/>
    </location>
</feature>
<evidence type="ECO:0000313" key="2">
    <source>
        <dbReference type="EMBL" id="SEI67199.1"/>
    </source>
</evidence>
<keyword evidence="3" id="KW-1185">Reference proteome</keyword>
<keyword evidence="2" id="KW-0645">Protease</keyword>
<evidence type="ECO:0000313" key="3">
    <source>
        <dbReference type="Proteomes" id="UP000199223"/>
    </source>
</evidence>
<feature type="region of interest" description="Disordered" evidence="1">
    <location>
        <begin position="22"/>
        <end position="47"/>
    </location>
</feature>
<dbReference type="EMBL" id="FNZA01000001">
    <property type="protein sequence ID" value="SEI67199.1"/>
    <property type="molecule type" value="Genomic_DNA"/>
</dbReference>
<dbReference type="Proteomes" id="UP000199223">
    <property type="component" value="Unassembled WGS sequence"/>
</dbReference>